<comment type="caution">
    <text evidence="1">The sequence shown here is derived from an EMBL/GenBank/DDBJ whole genome shotgun (WGS) entry which is preliminary data.</text>
</comment>
<keyword evidence="2" id="KW-1185">Reference proteome</keyword>
<protein>
    <submittedName>
        <fullName evidence="1">Uncharacterized protein</fullName>
    </submittedName>
</protein>
<reference evidence="1 2" key="1">
    <citation type="submission" date="2019-07" db="EMBL/GenBank/DDBJ databases">
        <title>De Novo Assembly of kiwifruit Actinidia rufa.</title>
        <authorList>
            <person name="Sugita-Konishi S."/>
            <person name="Sato K."/>
            <person name="Mori E."/>
            <person name="Abe Y."/>
            <person name="Kisaki G."/>
            <person name="Hamano K."/>
            <person name="Suezawa K."/>
            <person name="Otani M."/>
            <person name="Fukuda T."/>
            <person name="Manabe T."/>
            <person name="Gomi K."/>
            <person name="Tabuchi M."/>
            <person name="Akimitsu K."/>
            <person name="Kataoka I."/>
        </authorList>
    </citation>
    <scope>NUCLEOTIDE SEQUENCE [LARGE SCALE GENOMIC DNA]</scope>
    <source>
        <strain evidence="2">cv. Fuchu</strain>
    </source>
</reference>
<accession>A0A7J0ESN5</accession>
<evidence type="ECO:0000313" key="1">
    <source>
        <dbReference type="EMBL" id="GFY89485.1"/>
    </source>
</evidence>
<dbReference type="EMBL" id="BJWL01000006">
    <property type="protein sequence ID" value="GFY89485.1"/>
    <property type="molecule type" value="Genomic_DNA"/>
</dbReference>
<sequence length="105" mass="11988">MQRIAIRRTLAASSFKGSEMALHLAAHPLDYVLVLFKLQVDRPFLGHQKAVFAEEAEDREKQLTEAVKEDCIEVSDGGSLLLYCQEWGLYELRHELICSSLWPIN</sequence>
<evidence type="ECO:0000313" key="2">
    <source>
        <dbReference type="Proteomes" id="UP000585474"/>
    </source>
</evidence>
<organism evidence="1 2">
    <name type="scientific">Actinidia rufa</name>
    <dbReference type="NCBI Taxonomy" id="165716"/>
    <lineage>
        <taxon>Eukaryota</taxon>
        <taxon>Viridiplantae</taxon>
        <taxon>Streptophyta</taxon>
        <taxon>Embryophyta</taxon>
        <taxon>Tracheophyta</taxon>
        <taxon>Spermatophyta</taxon>
        <taxon>Magnoliopsida</taxon>
        <taxon>eudicotyledons</taxon>
        <taxon>Gunneridae</taxon>
        <taxon>Pentapetalae</taxon>
        <taxon>asterids</taxon>
        <taxon>Ericales</taxon>
        <taxon>Actinidiaceae</taxon>
        <taxon>Actinidia</taxon>
    </lineage>
</organism>
<dbReference type="AlphaFoldDB" id="A0A7J0ESN5"/>
<dbReference type="Proteomes" id="UP000585474">
    <property type="component" value="Unassembled WGS sequence"/>
</dbReference>
<proteinExistence type="predicted"/>
<name>A0A7J0ESN5_9ERIC</name>
<gene>
    <name evidence="1" type="ORF">Acr_06g0014250</name>
</gene>